<comment type="caution">
    <text evidence="4">The sequence shown here is derived from an EMBL/GenBank/DDBJ whole genome shotgun (WGS) entry which is preliminary data.</text>
</comment>
<dbReference type="InterPro" id="IPR036465">
    <property type="entry name" value="vWFA_dom_sf"/>
</dbReference>
<dbReference type="InterPro" id="IPR010768">
    <property type="entry name" value="GATase1-like"/>
</dbReference>
<keyword evidence="2" id="KW-1133">Transmembrane helix</keyword>
<evidence type="ECO:0000256" key="1">
    <source>
        <dbReference type="SAM" id="MobiDB-lite"/>
    </source>
</evidence>
<reference evidence="4 5" key="1">
    <citation type="submission" date="2019-04" db="EMBL/GenBank/DDBJ databases">
        <authorList>
            <person name="Li Y."/>
            <person name="Wang J."/>
        </authorList>
    </citation>
    <scope>NUCLEOTIDE SEQUENCE [LARGE SCALE GENOMIC DNA]</scope>
    <source>
        <strain evidence="4 5">DSM 14668</strain>
    </source>
</reference>
<keyword evidence="2" id="KW-0812">Transmembrane</keyword>
<dbReference type="AlphaFoldDB" id="A0A4V5PLU4"/>
<protein>
    <recommendedName>
        <fullName evidence="3">Putative glutamine amidotransferase domain-containing protein</fullName>
    </recommendedName>
</protein>
<feature type="transmembrane region" description="Helical" evidence="2">
    <location>
        <begin position="42"/>
        <end position="60"/>
    </location>
</feature>
<gene>
    <name evidence="4" type="ORF">E8A74_42745</name>
</gene>
<dbReference type="OrthoDB" id="9769144at2"/>
<evidence type="ECO:0000256" key="2">
    <source>
        <dbReference type="SAM" id="Phobius"/>
    </source>
</evidence>
<dbReference type="Gene3D" id="3.40.50.880">
    <property type="match status" value="1"/>
</dbReference>
<dbReference type="Proteomes" id="UP000309215">
    <property type="component" value="Unassembled WGS sequence"/>
</dbReference>
<keyword evidence="2" id="KW-0472">Membrane</keyword>
<keyword evidence="5" id="KW-1185">Reference proteome</keyword>
<dbReference type="Pfam" id="PF07090">
    <property type="entry name" value="GATase1_like"/>
    <property type="match status" value="1"/>
</dbReference>
<organism evidence="4 5">
    <name type="scientific">Polyangium fumosum</name>
    <dbReference type="NCBI Taxonomy" id="889272"/>
    <lineage>
        <taxon>Bacteria</taxon>
        <taxon>Pseudomonadati</taxon>
        <taxon>Myxococcota</taxon>
        <taxon>Polyangia</taxon>
        <taxon>Polyangiales</taxon>
        <taxon>Polyangiaceae</taxon>
        <taxon>Polyangium</taxon>
    </lineage>
</organism>
<evidence type="ECO:0000313" key="5">
    <source>
        <dbReference type="Proteomes" id="UP000309215"/>
    </source>
</evidence>
<evidence type="ECO:0000259" key="3">
    <source>
        <dbReference type="Pfam" id="PF07090"/>
    </source>
</evidence>
<proteinExistence type="predicted"/>
<dbReference type="PANTHER" id="PTHR37947">
    <property type="entry name" value="BLL2462 PROTEIN"/>
    <property type="match status" value="1"/>
</dbReference>
<feature type="region of interest" description="Disordered" evidence="1">
    <location>
        <begin position="666"/>
        <end position="685"/>
    </location>
</feature>
<dbReference type="EMBL" id="SSMQ01000075">
    <property type="protein sequence ID" value="TKC98060.1"/>
    <property type="molecule type" value="Genomic_DNA"/>
</dbReference>
<accession>A0A4V5PLU4</accession>
<sequence length="770" mass="79944">MTTSLAPSGDLAPSFQLLAALLTVLGIVLLAIELRRSRGSRIAAFATGSLASIGLLFAVLRPVAIQSKGSLVGPRVVVLADASRSLDLPGPAGKTRRQEAARALGELQKHGADVRLYGLAFGKGAPTPLTAALADGAPEAAQSGAEGRLGQALLAARPMPRSDLAGAIESVARAADERPAAIVVLSDGRLDRPGEAQAGEAIRAALGTLTVPVHAVAVATEAPRDASVRAVRAAGAAVAHQPLTLRIEIGCAGGLDCDEIPVSLRELRESGEPTLLASGKASASSGSATLELEVTLDRAGARILEVSIDAPDGDAVPDNDTRYMTIDVARDRVRVLHVAGRPTYDVRALRMWLKADASVDVVAFFILRTPTDDVVAPSEELALIPFPVDELFSEHLPSFDAVVLQDFNAAPYGLAKHLRSLARYVDKGGGLIMVGGPDAFVPGNYAGTPLAEVLPVELDRGPDAQGADVASFVPRTTEAGRAAPVLGPLRDLIGEEWPEMPGANVVGDARPGATVLLEHPTRRTPKGGPMPILALGEHGSGRTIALAIDGSHRLLFSAFAANAAGRAHGAFWDAMLGWLMRDPRFEPAVVDLADGCIAGENTTLTLRPLPGQKGDAKITIRKLGTGEEARVLSARLDGKGEPLSLDAGKLQPGGYSATVEIVPNEAGVAPSDGSASAQRGPTTRRDFACERGGDEWADTRPDPERLAAIAAATGGKSVTVDQISSLPLPAATQIAAERRVSPLLPPWAWTLGAAMLVGVHWIVRRRGGLS</sequence>
<dbReference type="RefSeq" id="WP_136934912.1">
    <property type="nucleotide sequence ID" value="NZ_SSMQ01000075.1"/>
</dbReference>
<name>A0A4V5PLU4_9BACT</name>
<dbReference type="InterPro" id="IPR029062">
    <property type="entry name" value="Class_I_gatase-like"/>
</dbReference>
<feature type="domain" description="Putative glutamine amidotransferase" evidence="3">
    <location>
        <begin position="416"/>
        <end position="580"/>
    </location>
</feature>
<feature type="transmembrane region" description="Helical" evidence="2">
    <location>
        <begin position="12"/>
        <end position="30"/>
    </location>
</feature>
<dbReference type="Gene3D" id="3.40.50.410">
    <property type="entry name" value="von Willebrand factor, type A domain"/>
    <property type="match status" value="1"/>
</dbReference>
<dbReference type="SUPFAM" id="SSF52317">
    <property type="entry name" value="Class I glutamine amidotransferase-like"/>
    <property type="match status" value="1"/>
</dbReference>
<dbReference type="PANTHER" id="PTHR37947:SF1">
    <property type="entry name" value="BLL2462 PROTEIN"/>
    <property type="match status" value="1"/>
</dbReference>
<evidence type="ECO:0000313" key="4">
    <source>
        <dbReference type="EMBL" id="TKC98060.1"/>
    </source>
</evidence>